<organism evidence="1 2">
    <name type="scientific">Streptomyces endophyticus</name>
    <dbReference type="NCBI Taxonomy" id="714166"/>
    <lineage>
        <taxon>Bacteria</taxon>
        <taxon>Bacillati</taxon>
        <taxon>Actinomycetota</taxon>
        <taxon>Actinomycetes</taxon>
        <taxon>Kitasatosporales</taxon>
        <taxon>Streptomycetaceae</taxon>
        <taxon>Streptomyces</taxon>
    </lineage>
</organism>
<sequence length="166" mass="18067">MRTAAHRLLGPDADVPTPEELDVLTRTLSGMAALLISEVENIAADLPCDDAPAARARAEIGTARARRDVEPLPGLLSRVGHAQRLSRSVETLCDHYETLTGAAVTTAWRQVCRFCDHDITDPDDAVMVATKMSVSGPPFTVWAHRAHARFARLRPDEMAMPTEGTE</sequence>
<dbReference type="RefSeq" id="WP_326021117.1">
    <property type="nucleotide sequence ID" value="NZ_JAOZYC010000150.1"/>
</dbReference>
<proteinExistence type="predicted"/>
<name>A0ABU6FEQ7_9ACTN</name>
<dbReference type="InterPro" id="IPR046300">
    <property type="entry name" value="DUF6415"/>
</dbReference>
<dbReference type="Pfam" id="PF19979">
    <property type="entry name" value="DUF6415"/>
    <property type="match status" value="1"/>
</dbReference>
<dbReference type="Proteomes" id="UP001354931">
    <property type="component" value="Unassembled WGS sequence"/>
</dbReference>
<dbReference type="EMBL" id="JAOZYC010000150">
    <property type="protein sequence ID" value="MEB8341790.1"/>
    <property type="molecule type" value="Genomic_DNA"/>
</dbReference>
<keyword evidence="2" id="KW-1185">Reference proteome</keyword>
<gene>
    <name evidence="1" type="ORF">OKJ99_30280</name>
</gene>
<reference evidence="1 2" key="1">
    <citation type="submission" date="2022-10" db="EMBL/GenBank/DDBJ databases">
        <authorList>
            <person name="Xie J."/>
            <person name="Shen N."/>
        </authorList>
    </citation>
    <scope>NUCLEOTIDE SEQUENCE [LARGE SCALE GENOMIC DNA]</scope>
    <source>
        <strain evidence="1 2">YIM65594</strain>
    </source>
</reference>
<protein>
    <submittedName>
        <fullName evidence="1">DUF6415 family natural product biosynthesis protein</fullName>
    </submittedName>
</protein>
<evidence type="ECO:0000313" key="1">
    <source>
        <dbReference type="EMBL" id="MEB8341790.1"/>
    </source>
</evidence>
<evidence type="ECO:0000313" key="2">
    <source>
        <dbReference type="Proteomes" id="UP001354931"/>
    </source>
</evidence>
<accession>A0ABU6FEQ7</accession>
<comment type="caution">
    <text evidence="1">The sequence shown here is derived from an EMBL/GenBank/DDBJ whole genome shotgun (WGS) entry which is preliminary data.</text>
</comment>